<comment type="catalytic activity">
    <reaction evidence="1">
        <text>ATP + protein L-histidine = ADP + protein N-phospho-L-histidine.</text>
        <dbReference type="EC" id="2.7.13.3"/>
    </reaction>
</comment>
<proteinExistence type="predicted"/>
<evidence type="ECO:0000313" key="5">
    <source>
        <dbReference type="Proteomes" id="UP000192343"/>
    </source>
</evidence>
<dbReference type="InterPro" id="IPR036890">
    <property type="entry name" value="HATPase_C_sf"/>
</dbReference>
<evidence type="ECO:0000259" key="3">
    <source>
        <dbReference type="PROSITE" id="PS50109"/>
    </source>
</evidence>
<accession>A0A1Y1RY37</accession>
<dbReference type="InterPro" id="IPR003594">
    <property type="entry name" value="HATPase_dom"/>
</dbReference>
<gene>
    <name evidence="4" type="ORF">B4O97_09200</name>
</gene>
<dbReference type="STRING" id="1963862.B4O97_09200"/>
<dbReference type="InterPro" id="IPR005467">
    <property type="entry name" value="His_kinase_dom"/>
</dbReference>
<dbReference type="RefSeq" id="WP_083050257.1">
    <property type="nucleotide sequence ID" value="NZ_MWQY01000009.1"/>
</dbReference>
<dbReference type="AlphaFoldDB" id="A0A1Y1RY37"/>
<dbReference type="GO" id="GO:0004673">
    <property type="term" value="F:protein histidine kinase activity"/>
    <property type="evidence" value="ECO:0007669"/>
    <property type="project" value="UniProtKB-EC"/>
</dbReference>
<evidence type="ECO:0000256" key="2">
    <source>
        <dbReference type="ARBA" id="ARBA00012438"/>
    </source>
</evidence>
<dbReference type="Gene3D" id="3.30.565.10">
    <property type="entry name" value="Histidine kinase-like ATPase, C-terminal domain"/>
    <property type="match status" value="1"/>
</dbReference>
<dbReference type="EC" id="2.7.13.3" evidence="2"/>
<dbReference type="Pfam" id="PF02518">
    <property type="entry name" value="HATPase_c"/>
    <property type="match status" value="1"/>
</dbReference>
<evidence type="ECO:0000256" key="1">
    <source>
        <dbReference type="ARBA" id="ARBA00000085"/>
    </source>
</evidence>
<dbReference type="EMBL" id="MWQY01000009">
    <property type="protein sequence ID" value="ORC35340.1"/>
    <property type="molecule type" value="Genomic_DNA"/>
</dbReference>
<reference evidence="4 5" key="1">
    <citation type="submission" date="2017-03" db="EMBL/GenBank/DDBJ databases">
        <title>Draft Genome sequence of Marispirochaeta sp. strain JC444.</title>
        <authorList>
            <person name="Shivani Y."/>
            <person name="Subhash Y."/>
            <person name="Sasikala C."/>
            <person name="Ramana C."/>
        </authorList>
    </citation>
    <scope>NUCLEOTIDE SEQUENCE [LARGE SCALE GENOMIC DNA]</scope>
    <source>
        <strain evidence="4 5">JC444</strain>
    </source>
</reference>
<organism evidence="4 5">
    <name type="scientific">Marispirochaeta aestuarii</name>
    <dbReference type="NCBI Taxonomy" id="1963862"/>
    <lineage>
        <taxon>Bacteria</taxon>
        <taxon>Pseudomonadati</taxon>
        <taxon>Spirochaetota</taxon>
        <taxon>Spirochaetia</taxon>
        <taxon>Spirochaetales</taxon>
        <taxon>Spirochaetaceae</taxon>
        <taxon>Marispirochaeta</taxon>
    </lineage>
</organism>
<feature type="domain" description="Histidine kinase" evidence="3">
    <location>
        <begin position="1"/>
        <end position="108"/>
    </location>
</feature>
<dbReference type="SMART" id="SM00387">
    <property type="entry name" value="HATPase_c"/>
    <property type="match status" value="1"/>
</dbReference>
<keyword evidence="5" id="KW-1185">Reference proteome</keyword>
<dbReference type="InterPro" id="IPR004358">
    <property type="entry name" value="Sig_transdc_His_kin-like_C"/>
</dbReference>
<dbReference type="Proteomes" id="UP000192343">
    <property type="component" value="Unassembled WGS sequence"/>
</dbReference>
<protein>
    <recommendedName>
        <fullName evidence="2">histidine kinase</fullName>
        <ecNumber evidence="2">2.7.13.3</ecNumber>
    </recommendedName>
</protein>
<comment type="caution">
    <text evidence="4">The sequence shown here is derived from an EMBL/GenBank/DDBJ whole genome shotgun (WGS) entry which is preliminary data.</text>
</comment>
<dbReference type="PANTHER" id="PTHR43065">
    <property type="entry name" value="SENSOR HISTIDINE KINASE"/>
    <property type="match status" value="1"/>
</dbReference>
<dbReference type="PROSITE" id="PS50109">
    <property type="entry name" value="HIS_KIN"/>
    <property type="match status" value="1"/>
</dbReference>
<name>A0A1Y1RY37_9SPIO</name>
<dbReference type="SUPFAM" id="SSF55874">
    <property type="entry name" value="ATPase domain of HSP90 chaperone/DNA topoisomerase II/histidine kinase"/>
    <property type="match status" value="1"/>
</dbReference>
<evidence type="ECO:0000313" key="4">
    <source>
        <dbReference type="EMBL" id="ORC35340.1"/>
    </source>
</evidence>
<dbReference type="OrthoDB" id="9797586at2"/>
<dbReference type="PRINTS" id="PR00344">
    <property type="entry name" value="BCTRLSENSOR"/>
</dbReference>
<dbReference type="CDD" id="cd00075">
    <property type="entry name" value="HATPase"/>
    <property type="match status" value="1"/>
</dbReference>
<sequence length="187" mass="20609">MHFSVGDFIIDLVDNSLEAGANLVEVEILESNEEISVTLRDNGTGMDRELLSRIRDPYFTDGIKHPGRKVGLGIPFLIHAAEQCGGDFRIESVPGKGTEVFFSFPADNIDTPPVGDLAETFAGAVLKPTEYEAVLLHRVLDSSGERSYRITRSELTDALGELESVASQNLVRRYMASHEEEIQGKEK</sequence>